<dbReference type="HOGENOM" id="CLU_3317499_0_0_11"/>
<gene>
    <name evidence="1" type="ordered locus">SCATT_27100</name>
</gene>
<evidence type="ECO:0000313" key="1">
    <source>
        <dbReference type="EMBL" id="AEW95081.1"/>
    </source>
</evidence>
<name>G8X2G5_STREN</name>
<dbReference type="AlphaFoldDB" id="G8X2G5"/>
<dbReference type="Proteomes" id="UP000007842">
    <property type="component" value="Chromosome"/>
</dbReference>
<evidence type="ECO:0000313" key="2">
    <source>
        <dbReference type="Proteomes" id="UP000007842"/>
    </source>
</evidence>
<reference evidence="2" key="1">
    <citation type="submission" date="2011-12" db="EMBL/GenBank/DDBJ databases">
        <title>Complete genome sequence of Streptomyces cattleya strain DSM 46488.</title>
        <authorList>
            <person name="Ou H.-Y."/>
            <person name="Li P."/>
            <person name="Zhao C."/>
            <person name="O'Hagan D."/>
            <person name="Deng Z."/>
        </authorList>
    </citation>
    <scope>NUCLEOTIDE SEQUENCE [LARGE SCALE GENOMIC DNA]</scope>
    <source>
        <strain evidence="2">ATCC 35852 / DSM 46488 / JCM 4925 / NBRC 14057 / NRRL 8057</strain>
    </source>
</reference>
<protein>
    <submittedName>
        <fullName evidence="1">Uncharacterized protein</fullName>
    </submittedName>
</protein>
<dbReference type="EMBL" id="CP003219">
    <property type="protein sequence ID" value="AEW95081.1"/>
    <property type="molecule type" value="Genomic_DNA"/>
</dbReference>
<dbReference type="PATRIC" id="fig|1003195.29.peg.2714"/>
<organism evidence="1 2">
    <name type="scientific">Streptantibioticus cattleyicolor (strain ATCC 35852 / DSM 46488 / JCM 4925 / NBRC 14057 / NRRL 8057)</name>
    <name type="common">Streptomyces cattleya</name>
    <dbReference type="NCBI Taxonomy" id="1003195"/>
    <lineage>
        <taxon>Bacteria</taxon>
        <taxon>Bacillati</taxon>
        <taxon>Actinomycetota</taxon>
        <taxon>Actinomycetes</taxon>
        <taxon>Kitasatosporales</taxon>
        <taxon>Streptomycetaceae</taxon>
        <taxon>Streptantibioticus</taxon>
    </lineage>
</organism>
<keyword evidence="2" id="KW-1185">Reference proteome</keyword>
<sequence length="39" mass="4572">MGHSAHFSFSPCGRIFFQRVWISPDAFRLAGLPNRRRPR</sequence>
<proteinExistence type="predicted"/>
<dbReference type="KEGG" id="scy:SCATT_27100"/>
<accession>G8X2G5</accession>